<evidence type="ECO:0000313" key="3">
    <source>
        <dbReference type="Proteomes" id="UP001302443"/>
    </source>
</evidence>
<reference evidence="2 3" key="1">
    <citation type="submission" date="2023-09" db="EMBL/GenBank/DDBJ databases">
        <title>Genomic Revisitation and Reclassification of the Genus Providencia.</title>
        <authorList>
            <person name="Dong X."/>
        </authorList>
    </citation>
    <scope>NUCLEOTIDE SEQUENCE [LARGE SCALE GENOMIC DNA]</scope>
    <source>
        <strain evidence="2 3">D4759</strain>
    </source>
</reference>
<dbReference type="Pfam" id="PF03235">
    <property type="entry name" value="GmrSD_N"/>
    <property type="match status" value="1"/>
</dbReference>
<dbReference type="PANTHER" id="PTHR39639">
    <property type="entry name" value="CHROMOSOME 16, WHOLE GENOME SHOTGUN SEQUENCE"/>
    <property type="match status" value="1"/>
</dbReference>
<proteinExistence type="predicted"/>
<keyword evidence="3" id="KW-1185">Reference proteome</keyword>
<protein>
    <submittedName>
        <fullName evidence="2">DUF262 domain-containing protein</fullName>
    </submittedName>
</protein>
<dbReference type="PANTHER" id="PTHR39639:SF1">
    <property type="entry name" value="DUF262 DOMAIN-CONTAINING PROTEIN"/>
    <property type="match status" value="1"/>
</dbReference>
<name>A0ABZ0N705_9GAMM</name>
<gene>
    <name evidence="2" type="ORF">QS795_008095</name>
</gene>
<dbReference type="EMBL" id="CP135990">
    <property type="protein sequence ID" value="WPA93707.1"/>
    <property type="molecule type" value="Genomic_DNA"/>
</dbReference>
<accession>A0ABZ0N705</accession>
<dbReference type="Proteomes" id="UP001302443">
    <property type="component" value="Chromosome"/>
</dbReference>
<sequence length="416" mass="47962">MNNDLDLDLGLDDSEENDYSIGTFSLVTTPNDFNISTIINFMDKGVFVIPPFQRNYVWDIAKASKLIESLIIGLPIPQIFLYEKERNKFYIIDGQQRLLSLYFFYKGKFPKNAEARNKIKETVTEGNNSFISSNLLNNDDYFNNFSLKLNSIKNPRENPLHGKNFSTLDSELRTELELATIRNMVIKPKYPDEDSRHLAMFEIFNRLNSGGVNLSNQEIRMSLYSSTFIINTINMNRDIAWRNLLKKPTPDLRLKDVEIILRLFSMLVGGTPFYAEYQKIKPENSPIYQGSIVALLNSFADFAIKLNNDAIQEFNLVWKRFLASLENIEPHMLSNSKNIENEALKLSIPVLEAIFYAVSKSYILNKDENKITKDFLFELKNNTDFLTHCLDKTTSKSSVLGRLSIADKVYGDFYDK</sequence>
<dbReference type="RefSeq" id="WP_318627136.1">
    <property type="nucleotide sequence ID" value="NZ_CP135990.1"/>
</dbReference>
<evidence type="ECO:0000313" key="2">
    <source>
        <dbReference type="EMBL" id="WPA93707.1"/>
    </source>
</evidence>
<organism evidence="2 3">
    <name type="scientific">Providencia zhijiangensis</name>
    <dbReference type="NCBI Taxonomy" id="3053982"/>
    <lineage>
        <taxon>Bacteria</taxon>
        <taxon>Pseudomonadati</taxon>
        <taxon>Pseudomonadota</taxon>
        <taxon>Gammaproteobacteria</taxon>
        <taxon>Enterobacterales</taxon>
        <taxon>Morganellaceae</taxon>
        <taxon>Providencia</taxon>
    </lineage>
</organism>
<evidence type="ECO:0000259" key="1">
    <source>
        <dbReference type="Pfam" id="PF03235"/>
    </source>
</evidence>
<dbReference type="InterPro" id="IPR004919">
    <property type="entry name" value="GmrSD_N"/>
</dbReference>
<feature type="domain" description="GmrSD restriction endonucleases N-terminal" evidence="1">
    <location>
        <begin position="35"/>
        <end position="224"/>
    </location>
</feature>